<dbReference type="InterPro" id="IPR016024">
    <property type="entry name" value="ARM-type_fold"/>
</dbReference>
<protein>
    <recommendedName>
        <fullName evidence="4">SH3 domain-containing protein</fullName>
    </recommendedName>
</protein>
<evidence type="ECO:0000313" key="6">
    <source>
        <dbReference type="EMBL" id="CBY35387.1"/>
    </source>
</evidence>
<dbReference type="InterPro" id="IPR001452">
    <property type="entry name" value="SH3_domain"/>
</dbReference>
<dbReference type="Proteomes" id="UP000001307">
    <property type="component" value="Unassembled WGS sequence"/>
</dbReference>
<sequence length="666" mass="75229">MASKTKTVGAIHRATYKYNGTESNTINLEPGRVYCIIETTTSDWWLAANEKGQVGYVPGSYLPEHLGRNATFTKRFLEKAIAVLFHEMTNRPTAENRALMTKLQLLREAVDSWELDSDMSDTDAQTVESQLSQRPKRSQTLPAKKKQAPPPPMRTESSSSASSNISVIRQTVGPSGLPAKKDKAPAPPVTSGGSILSDGEISNLTLSEASSIEETTDNSTDKEEVRDLRQQSYVSIQSQPDVSAALDNLNLPENFGTGLVRLVKSESGLSSEKSRKLLRSVLCHLGEEVPELDRLMDKIMTEFLADVKFARDQDDENELVEIFEQLEHLKDDMQQITNPIQDDFDNIKNLCSHCIKKLQNTHPDTILAVIETDNFGPLMTLVNYYSIEPRWEIRMCVLGILHCLLGISANIARQLTPTVLPVELARDIRDHVQKPNSQEFILVLFDSFSLLLSAVEPLTVHTLEHLTEDWAYSVLLFIENNGVKKLEKTSFSLLKLFLAFNLHFSLPEHNPVLVALSKNSSWTNFSELLMLVMNRGHDPLLNSEYEEITSFQRTKEKHSVLKIMADIFSSKQTADLFYTTDLNILIEIILRNLLDLTPDDTKRIDFLLILKAMIKNSCWQENKHKATQIKSTLNIFATEETIDSKLSFVEKPEDFKADSRRVQSRF</sequence>
<dbReference type="InterPro" id="IPR030125">
    <property type="entry name" value="SPIN90/Ldb17"/>
</dbReference>
<dbReference type="PANTHER" id="PTHR13357:SF1">
    <property type="entry name" value="NCK-INTERACTING PROTEIN WITH SH3 DOMAIN"/>
    <property type="match status" value="1"/>
</dbReference>
<dbReference type="PANTHER" id="PTHR13357">
    <property type="entry name" value="SH3 ADAPTER PROTEIN SPIN90 NCK INTERACTING PROTEIN WITH SH3 DOMAIN"/>
    <property type="match status" value="1"/>
</dbReference>
<accession>E4WRE9</accession>
<feature type="region of interest" description="Disordered" evidence="3">
    <location>
        <begin position="116"/>
        <end position="225"/>
    </location>
</feature>
<keyword evidence="7" id="KW-1185">Reference proteome</keyword>
<dbReference type="Pfam" id="PF00018">
    <property type="entry name" value="SH3_1"/>
    <property type="match status" value="1"/>
</dbReference>
<keyword evidence="1 2" id="KW-0728">SH3 domain</keyword>
<dbReference type="EMBL" id="FN654621">
    <property type="protein sequence ID" value="CBY35387.1"/>
    <property type="molecule type" value="Genomic_DNA"/>
</dbReference>
<evidence type="ECO:0000313" key="5">
    <source>
        <dbReference type="EMBL" id="CBY20330.1"/>
    </source>
</evidence>
<evidence type="ECO:0000256" key="1">
    <source>
        <dbReference type="ARBA" id="ARBA00022443"/>
    </source>
</evidence>
<dbReference type="SUPFAM" id="SSF48371">
    <property type="entry name" value="ARM repeat"/>
    <property type="match status" value="1"/>
</dbReference>
<dbReference type="OrthoDB" id="445362at2759"/>
<dbReference type="FunCoup" id="E4WRE9">
    <property type="interactions" value="49"/>
</dbReference>
<dbReference type="SUPFAM" id="SSF50044">
    <property type="entry name" value="SH3-domain"/>
    <property type="match status" value="1"/>
</dbReference>
<reference evidence="5" key="1">
    <citation type="journal article" date="2010" name="Science">
        <title>Plasticity of animal genome architecture unmasked by rapid evolution of a pelagic tunicate.</title>
        <authorList>
            <person name="Denoeud F."/>
            <person name="Henriet S."/>
            <person name="Mungpakdee S."/>
            <person name="Aury J.M."/>
            <person name="Da Silva C."/>
            <person name="Brinkmann H."/>
            <person name="Mikhaleva J."/>
            <person name="Olsen L.C."/>
            <person name="Jubin C."/>
            <person name="Canestro C."/>
            <person name="Bouquet J.M."/>
            <person name="Danks G."/>
            <person name="Poulain J."/>
            <person name="Campsteijn C."/>
            <person name="Adamski M."/>
            <person name="Cross I."/>
            <person name="Yadetie F."/>
            <person name="Muffato M."/>
            <person name="Louis A."/>
            <person name="Butcher S."/>
            <person name="Tsagkogeorga G."/>
            <person name="Konrad A."/>
            <person name="Singh S."/>
            <person name="Jensen M.F."/>
            <person name="Cong E.H."/>
            <person name="Eikeseth-Otteraa H."/>
            <person name="Noel B."/>
            <person name="Anthouard V."/>
            <person name="Porcel B.M."/>
            <person name="Kachouri-Lafond R."/>
            <person name="Nishino A."/>
            <person name="Ugolini M."/>
            <person name="Chourrout P."/>
            <person name="Nishida H."/>
            <person name="Aasland R."/>
            <person name="Huzurbazar S."/>
            <person name="Westhof E."/>
            <person name="Delsuc F."/>
            <person name="Lehrach H."/>
            <person name="Reinhardt R."/>
            <person name="Weissenbach J."/>
            <person name="Roy S.W."/>
            <person name="Artiguenave F."/>
            <person name="Postlethwait J.H."/>
            <person name="Manak J.R."/>
            <person name="Thompson E.M."/>
            <person name="Jaillon O."/>
            <person name="Du Pasquier L."/>
            <person name="Boudinot P."/>
            <person name="Liberles D.A."/>
            <person name="Volff J.N."/>
            <person name="Philippe H."/>
            <person name="Lenhard B."/>
            <person name="Roest Crollius H."/>
            <person name="Wincker P."/>
            <person name="Chourrout D."/>
        </authorList>
    </citation>
    <scope>NUCLEOTIDE SEQUENCE [LARGE SCALE GENOMIC DNA]</scope>
</reference>
<dbReference type="Pfam" id="PF09431">
    <property type="entry name" value="SPIN90_LRD"/>
    <property type="match status" value="1"/>
</dbReference>
<dbReference type="InterPro" id="IPR036028">
    <property type="entry name" value="SH3-like_dom_sf"/>
</dbReference>
<dbReference type="Gene3D" id="2.30.30.40">
    <property type="entry name" value="SH3 Domains"/>
    <property type="match status" value="1"/>
</dbReference>
<dbReference type="InterPro" id="IPR018556">
    <property type="entry name" value="SPIN90/Ldb17_LRD"/>
</dbReference>
<name>E4WRE9_OIKDI</name>
<dbReference type="InParanoid" id="E4WRE9"/>
<dbReference type="EMBL" id="FN653015">
    <property type="protein sequence ID" value="CBY20330.1"/>
    <property type="molecule type" value="Genomic_DNA"/>
</dbReference>
<dbReference type="Proteomes" id="UP000011014">
    <property type="component" value="Unassembled WGS sequence"/>
</dbReference>
<dbReference type="PROSITE" id="PS50002">
    <property type="entry name" value="SH3"/>
    <property type="match status" value="1"/>
</dbReference>
<feature type="compositionally biased region" description="Polar residues" evidence="3">
    <location>
        <begin position="122"/>
        <end position="141"/>
    </location>
</feature>
<dbReference type="AlphaFoldDB" id="E4WRE9"/>
<dbReference type="GO" id="GO:0071933">
    <property type="term" value="F:Arp2/3 complex binding"/>
    <property type="evidence" value="ECO:0007669"/>
    <property type="project" value="TreeGrafter"/>
</dbReference>
<evidence type="ECO:0000256" key="3">
    <source>
        <dbReference type="SAM" id="MobiDB-lite"/>
    </source>
</evidence>
<feature type="compositionally biased region" description="Low complexity" evidence="3">
    <location>
        <begin position="157"/>
        <end position="166"/>
    </location>
</feature>
<gene>
    <name evidence="5" type="ORF">GSOID_T00000321001</name>
    <name evidence="6" type="ORF">GSOID_T00027197001</name>
</gene>
<dbReference type="SMART" id="SM00326">
    <property type="entry name" value="SH3"/>
    <property type="match status" value="1"/>
</dbReference>
<feature type="domain" description="SH3" evidence="4">
    <location>
        <begin position="7"/>
        <end position="67"/>
    </location>
</feature>
<evidence type="ECO:0000256" key="2">
    <source>
        <dbReference type="PROSITE-ProRule" id="PRU00192"/>
    </source>
</evidence>
<feature type="compositionally biased region" description="Polar residues" evidence="3">
    <location>
        <begin position="200"/>
        <end position="213"/>
    </location>
</feature>
<proteinExistence type="predicted"/>
<evidence type="ECO:0000313" key="7">
    <source>
        <dbReference type="Proteomes" id="UP000001307"/>
    </source>
</evidence>
<organism evidence="5">
    <name type="scientific">Oikopleura dioica</name>
    <name type="common">Tunicate</name>
    <dbReference type="NCBI Taxonomy" id="34765"/>
    <lineage>
        <taxon>Eukaryota</taxon>
        <taxon>Metazoa</taxon>
        <taxon>Chordata</taxon>
        <taxon>Tunicata</taxon>
        <taxon>Appendicularia</taxon>
        <taxon>Copelata</taxon>
        <taxon>Oikopleuridae</taxon>
        <taxon>Oikopleura</taxon>
    </lineage>
</organism>
<evidence type="ECO:0000259" key="4">
    <source>
        <dbReference type="PROSITE" id="PS50002"/>
    </source>
</evidence>
<dbReference type="GO" id="GO:0006897">
    <property type="term" value="P:endocytosis"/>
    <property type="evidence" value="ECO:0007669"/>
    <property type="project" value="TreeGrafter"/>
</dbReference>